<dbReference type="InterPro" id="IPR050168">
    <property type="entry name" value="AAA_ATPase_domain"/>
</dbReference>
<keyword evidence="4" id="KW-0150">Chloroplast</keyword>
<dbReference type="Gene3D" id="3.10.330.10">
    <property type="match status" value="1"/>
</dbReference>
<dbReference type="FunFam" id="3.40.50.300:FF:000149">
    <property type="entry name" value="Nuclear valosin-containing protein-like"/>
    <property type="match status" value="1"/>
</dbReference>
<protein>
    <recommendedName>
        <fullName evidence="12">Peroxisomal ATPase PEX1</fullName>
    </recommendedName>
    <alternativeName>
        <fullName evidence="11">Peroxin-1</fullName>
    </alternativeName>
</protein>
<keyword evidence="6" id="KW-0547">Nucleotide-binding</keyword>
<keyword evidence="10" id="KW-0472">Membrane</keyword>
<dbReference type="Pfam" id="PF09262">
    <property type="entry name" value="PEX-1N"/>
    <property type="match status" value="1"/>
</dbReference>
<dbReference type="SUPFAM" id="SSF50692">
    <property type="entry name" value="ADC-like"/>
    <property type="match status" value="1"/>
</dbReference>
<dbReference type="GO" id="GO:0016887">
    <property type="term" value="F:ATP hydrolysis activity"/>
    <property type="evidence" value="ECO:0007669"/>
    <property type="project" value="InterPro"/>
</dbReference>
<evidence type="ECO:0000256" key="9">
    <source>
        <dbReference type="ARBA" id="ARBA00022927"/>
    </source>
</evidence>
<dbReference type="GO" id="GO:0016558">
    <property type="term" value="P:protein import into peroxisome matrix"/>
    <property type="evidence" value="ECO:0007669"/>
    <property type="project" value="TreeGrafter"/>
</dbReference>
<keyword evidence="7" id="KW-0378">Hydrolase</keyword>
<reference evidence="15" key="1">
    <citation type="submission" date="2021-08" db="EMBL/GenBank/DDBJ databases">
        <title>WGS assembly of Ceratopteris richardii.</title>
        <authorList>
            <person name="Marchant D.B."/>
            <person name="Chen G."/>
            <person name="Jenkins J."/>
            <person name="Shu S."/>
            <person name="Leebens-Mack J."/>
            <person name="Grimwood J."/>
            <person name="Schmutz J."/>
            <person name="Soltis P."/>
            <person name="Soltis D."/>
            <person name="Chen Z.-H."/>
        </authorList>
    </citation>
    <scope>NUCLEOTIDE SEQUENCE</scope>
    <source>
        <strain evidence="15">Whitten #5841</strain>
        <tissue evidence="15">Leaf</tissue>
    </source>
</reference>
<feature type="domain" description="AAA+ ATPase" evidence="14">
    <location>
        <begin position="877"/>
        <end position="1013"/>
    </location>
</feature>
<evidence type="ECO:0000256" key="12">
    <source>
        <dbReference type="ARBA" id="ARBA00034532"/>
    </source>
</evidence>
<evidence type="ECO:0000256" key="1">
    <source>
        <dbReference type="ARBA" id="ARBA00004370"/>
    </source>
</evidence>
<dbReference type="GO" id="GO:0005778">
    <property type="term" value="C:peroxisomal membrane"/>
    <property type="evidence" value="ECO:0007669"/>
    <property type="project" value="TreeGrafter"/>
</dbReference>
<dbReference type="SUPFAM" id="SSF54585">
    <property type="entry name" value="Cdc48 domain 2-like"/>
    <property type="match status" value="1"/>
</dbReference>
<dbReference type="Gene3D" id="3.40.50.300">
    <property type="entry name" value="P-loop containing nucleotide triphosphate hydrolases"/>
    <property type="match status" value="2"/>
</dbReference>
<keyword evidence="4" id="KW-0934">Plastid</keyword>
<keyword evidence="8" id="KW-0067">ATP-binding</keyword>
<dbReference type="Pfam" id="PF00004">
    <property type="entry name" value="AAA"/>
    <property type="match status" value="2"/>
</dbReference>
<dbReference type="Pfam" id="PF17862">
    <property type="entry name" value="AAA_lid_3"/>
    <property type="match status" value="1"/>
</dbReference>
<dbReference type="InterPro" id="IPR015342">
    <property type="entry name" value="PEX1-N_C-lobe"/>
</dbReference>
<comment type="caution">
    <text evidence="15">The sequence shown here is derived from an EMBL/GenBank/DDBJ whole genome shotgun (WGS) entry which is preliminary data.</text>
</comment>
<dbReference type="InterPro" id="IPR003959">
    <property type="entry name" value="ATPase_AAA_core"/>
</dbReference>
<evidence type="ECO:0000256" key="10">
    <source>
        <dbReference type="ARBA" id="ARBA00023136"/>
    </source>
</evidence>
<dbReference type="Gene3D" id="1.10.8.60">
    <property type="match status" value="2"/>
</dbReference>
<comment type="similarity">
    <text evidence="2">Belongs to the AAA ATPase family.</text>
</comment>
<evidence type="ECO:0000256" key="13">
    <source>
        <dbReference type="ARBA" id="ARBA00048778"/>
    </source>
</evidence>
<dbReference type="Proteomes" id="UP000825935">
    <property type="component" value="Chromosome 3"/>
</dbReference>
<organism evidence="15 16">
    <name type="scientific">Ceratopteris richardii</name>
    <name type="common">Triangle waterfern</name>
    <dbReference type="NCBI Taxonomy" id="49495"/>
    <lineage>
        <taxon>Eukaryota</taxon>
        <taxon>Viridiplantae</taxon>
        <taxon>Streptophyta</taxon>
        <taxon>Embryophyta</taxon>
        <taxon>Tracheophyta</taxon>
        <taxon>Polypodiopsida</taxon>
        <taxon>Polypodiidae</taxon>
        <taxon>Polypodiales</taxon>
        <taxon>Pteridineae</taxon>
        <taxon>Pteridaceae</taxon>
        <taxon>Parkerioideae</taxon>
        <taxon>Ceratopteris</taxon>
    </lineage>
</organism>
<dbReference type="InterPro" id="IPR027417">
    <property type="entry name" value="P-loop_NTPase"/>
</dbReference>
<evidence type="ECO:0000256" key="3">
    <source>
        <dbReference type="ARBA" id="ARBA00022448"/>
    </source>
</evidence>
<dbReference type="PROSITE" id="PS00674">
    <property type="entry name" value="AAA"/>
    <property type="match status" value="1"/>
</dbReference>
<comment type="catalytic activity">
    <reaction evidence="13">
        <text>ATP + H2O = ADP + phosphate + H(+)</text>
        <dbReference type="Rhea" id="RHEA:13065"/>
        <dbReference type="ChEBI" id="CHEBI:15377"/>
        <dbReference type="ChEBI" id="CHEBI:15378"/>
        <dbReference type="ChEBI" id="CHEBI:30616"/>
        <dbReference type="ChEBI" id="CHEBI:43474"/>
        <dbReference type="ChEBI" id="CHEBI:456216"/>
    </reaction>
    <physiologicalReaction direction="left-to-right" evidence="13">
        <dbReference type="Rhea" id="RHEA:13066"/>
    </physiologicalReaction>
</comment>
<keyword evidence="3" id="KW-0813">Transport</keyword>
<dbReference type="SMART" id="SM00382">
    <property type="entry name" value="AAA"/>
    <property type="match status" value="2"/>
</dbReference>
<dbReference type="InterPro" id="IPR003960">
    <property type="entry name" value="ATPase_AAA_CS"/>
</dbReference>
<proteinExistence type="inferred from homology"/>
<dbReference type="EMBL" id="CM035408">
    <property type="protein sequence ID" value="KAH7441623.1"/>
    <property type="molecule type" value="Genomic_DNA"/>
</dbReference>
<dbReference type="GO" id="GO:0005829">
    <property type="term" value="C:cytosol"/>
    <property type="evidence" value="ECO:0007669"/>
    <property type="project" value="TreeGrafter"/>
</dbReference>
<evidence type="ECO:0000259" key="14">
    <source>
        <dbReference type="SMART" id="SM00382"/>
    </source>
</evidence>
<dbReference type="PANTHER" id="PTHR23077">
    <property type="entry name" value="AAA-FAMILY ATPASE"/>
    <property type="match status" value="1"/>
</dbReference>
<evidence type="ECO:0000256" key="6">
    <source>
        <dbReference type="ARBA" id="ARBA00022741"/>
    </source>
</evidence>
<comment type="subcellular location">
    <subcellularLocation>
        <location evidence="1">Membrane</location>
    </subcellularLocation>
</comment>
<keyword evidence="16" id="KW-1185">Reference proteome</keyword>
<dbReference type="OrthoDB" id="2187at2759"/>
<dbReference type="InterPro" id="IPR009010">
    <property type="entry name" value="Asp_de-COase-like_dom_sf"/>
</dbReference>
<name>A0A8T2V706_CERRI</name>
<gene>
    <name evidence="15" type="ORF">KP509_03G046300</name>
</gene>
<dbReference type="PANTHER" id="PTHR23077:SF12">
    <property type="entry name" value="PEROXISOMAL ATPASE PEX1"/>
    <property type="match status" value="1"/>
</dbReference>
<evidence type="ECO:0000256" key="7">
    <source>
        <dbReference type="ARBA" id="ARBA00022801"/>
    </source>
</evidence>
<accession>A0A8T2V706</accession>
<sequence>MEVEVHGVPGIRDCFAALPLNMIEALQGQQNTHIFKAILELRSLNAAANQGPWYLAWAGAASVSSAIEISQRLADCTGIPCGTRFRVRALRDVAHAGTVELEPATEDDWEILELNAGFVEDHILTQVGVLFPGQEFPIWVEGGTILMLRVISTHPKQLVQLVPGSELVIAPKLRKISSAAPKLVPSRESSNAKALLRIQSLHPSLMQPVNSMHCSCAPTTVVFVSEQTAKEFSFRNGQLVAVSNINSLRMKKQDSEKEKTRNLKGNADFNKVTSVVLILIYCDFVAKGHAMLASALCHFIGAPDHSRIEVKSYLESSMGAGVSGILAPVNFRSTEGLTSDILDKLHDKAASLTAISENISSEWEKHKRFLGAVFQWTPEQQIENDIMFYDSKALFVRWLSAQMKAISKHLARQPVVIPIMEETILEFSVGESAHGDMENNTTKTLHKECSGCHFKSSSEMLVFLLSLQDHNEKTTSSETDTSDSSFSTSMKCILVDIRGIESNNGKDENIIPAIKIVKAGHPQYVTTSLRTNSLKEKRHPTLRSLPWLEEAASSALQRLHACLCPKVQAEFYKLGLPSPGYVLLYGPPACGKTKLALAIAKELEMNPSLLCHKVIVKCGELVGEQAQAIRVAIQEAVVEALQCAPSLIILDDLDMAIPPNRNSEGGGPATSSLVLAEYLSDLLDTFRLIRRHQYDRFVAFLALAKEVSGLPPSLCSSGRFDLQIALSAPATRQRAAILAQELEHRGLICEDDIVSEIASKCDGYDTADLEVLVDRAVHAAAPRLLVSHIGGKIETSDGTRRQDSQKQKFGLLKEDFEQALDGFLPVSMRDIAKPSSKSGPLTWKDIGGLNDTCQTLKEMLELPVKYSKIFQKAPLRLRTGVLLYGPPGCGKTHVVGIAAAACSLRLVSVKGPEILNKYIGASEQGVRDLFAKASAAAPCILFFDEFDAIAPKRGHDNTGVTDRVVNQLLTELDGVEALNGVFVFAATSRPDLLDAALLRPGRLDRLLLCDFPSASERLEILEVLSRKLPLADDVNLDLVASLTENFSGADLQAVLSDAQLEAVHNFLSHETIKDASISESPNRPIITMEALKSVLLRARPSVSDHERRRLYSIYDSFISSRSSISEKVRDAKGKRATLA</sequence>
<keyword evidence="5" id="KW-0962">Peroxisome biogenesis</keyword>
<dbReference type="GO" id="GO:0005524">
    <property type="term" value="F:ATP binding"/>
    <property type="evidence" value="ECO:0007669"/>
    <property type="project" value="UniProtKB-KW"/>
</dbReference>
<dbReference type="InterPro" id="IPR029067">
    <property type="entry name" value="CDC48_domain_2-like_sf"/>
</dbReference>
<evidence type="ECO:0000313" key="15">
    <source>
        <dbReference type="EMBL" id="KAH7441623.1"/>
    </source>
</evidence>
<dbReference type="InterPro" id="IPR041569">
    <property type="entry name" value="AAA_lid_3"/>
</dbReference>
<evidence type="ECO:0000256" key="5">
    <source>
        <dbReference type="ARBA" id="ARBA00022593"/>
    </source>
</evidence>
<evidence type="ECO:0000256" key="11">
    <source>
        <dbReference type="ARBA" id="ARBA00032509"/>
    </source>
</evidence>
<dbReference type="OMA" id="WVVAWSG"/>
<evidence type="ECO:0000256" key="8">
    <source>
        <dbReference type="ARBA" id="ARBA00022840"/>
    </source>
</evidence>
<dbReference type="InterPro" id="IPR003593">
    <property type="entry name" value="AAA+_ATPase"/>
</dbReference>
<evidence type="ECO:0000313" key="16">
    <source>
        <dbReference type="Proteomes" id="UP000825935"/>
    </source>
</evidence>
<evidence type="ECO:0000256" key="4">
    <source>
        <dbReference type="ARBA" id="ARBA00022528"/>
    </source>
</evidence>
<dbReference type="AlphaFoldDB" id="A0A8T2V706"/>
<dbReference type="SUPFAM" id="SSF52540">
    <property type="entry name" value="P-loop containing nucleoside triphosphate hydrolases"/>
    <property type="match status" value="2"/>
</dbReference>
<keyword evidence="9" id="KW-0653">Protein transport</keyword>
<feature type="domain" description="AAA+ ATPase" evidence="14">
    <location>
        <begin position="578"/>
        <end position="730"/>
    </location>
</feature>
<evidence type="ECO:0000256" key="2">
    <source>
        <dbReference type="ARBA" id="ARBA00006914"/>
    </source>
</evidence>